<dbReference type="GO" id="GO:0008395">
    <property type="term" value="F:steroid hydroxylase activity"/>
    <property type="evidence" value="ECO:0007669"/>
    <property type="project" value="TreeGrafter"/>
</dbReference>
<dbReference type="Gene3D" id="1.10.630.10">
    <property type="entry name" value="Cytochrome P450"/>
    <property type="match status" value="1"/>
</dbReference>
<dbReference type="GO" id="GO:0006707">
    <property type="term" value="P:cholesterol catabolic process"/>
    <property type="evidence" value="ECO:0007669"/>
    <property type="project" value="TreeGrafter"/>
</dbReference>
<dbReference type="InterPro" id="IPR002397">
    <property type="entry name" value="Cyt_P450_B"/>
</dbReference>
<keyword evidence="5" id="KW-0408">Iron</keyword>
<dbReference type="SUPFAM" id="SSF48264">
    <property type="entry name" value="Cytochrome P450"/>
    <property type="match status" value="1"/>
</dbReference>
<evidence type="ECO:0000313" key="7">
    <source>
        <dbReference type="EMBL" id="TQM09431.1"/>
    </source>
</evidence>
<dbReference type="InterPro" id="IPR001128">
    <property type="entry name" value="Cyt_P450"/>
</dbReference>
<dbReference type="PRINTS" id="PR00359">
    <property type="entry name" value="BP450"/>
</dbReference>
<dbReference type="CDD" id="cd11029">
    <property type="entry name" value="CYP107-like"/>
    <property type="match status" value="1"/>
</dbReference>
<dbReference type="PANTHER" id="PTHR46696">
    <property type="entry name" value="P450, PUTATIVE (EUROFUNG)-RELATED"/>
    <property type="match status" value="1"/>
</dbReference>
<organism evidence="7 8">
    <name type="scientific">Pseudonocardia kunmingensis</name>
    <dbReference type="NCBI Taxonomy" id="630975"/>
    <lineage>
        <taxon>Bacteria</taxon>
        <taxon>Bacillati</taxon>
        <taxon>Actinomycetota</taxon>
        <taxon>Actinomycetes</taxon>
        <taxon>Pseudonocardiales</taxon>
        <taxon>Pseudonocardiaceae</taxon>
        <taxon>Pseudonocardia</taxon>
    </lineage>
</organism>
<evidence type="ECO:0000313" key="8">
    <source>
        <dbReference type="Proteomes" id="UP000315677"/>
    </source>
</evidence>
<name>A0A543DJD1_9PSEU</name>
<keyword evidence="8" id="KW-1185">Reference proteome</keyword>
<accession>A0A543DJD1</accession>
<comment type="similarity">
    <text evidence="1">Belongs to the cytochrome P450 family.</text>
</comment>
<evidence type="ECO:0000256" key="6">
    <source>
        <dbReference type="ARBA" id="ARBA00023033"/>
    </source>
</evidence>
<dbReference type="GO" id="GO:0020037">
    <property type="term" value="F:heme binding"/>
    <property type="evidence" value="ECO:0007669"/>
    <property type="project" value="InterPro"/>
</dbReference>
<dbReference type="GO" id="GO:0005506">
    <property type="term" value="F:iron ion binding"/>
    <property type="evidence" value="ECO:0007669"/>
    <property type="project" value="InterPro"/>
</dbReference>
<evidence type="ECO:0000256" key="5">
    <source>
        <dbReference type="ARBA" id="ARBA00023004"/>
    </source>
</evidence>
<evidence type="ECO:0000256" key="1">
    <source>
        <dbReference type="ARBA" id="ARBA00010617"/>
    </source>
</evidence>
<keyword evidence="3" id="KW-0479">Metal-binding</keyword>
<evidence type="ECO:0000256" key="3">
    <source>
        <dbReference type="ARBA" id="ARBA00022723"/>
    </source>
</evidence>
<keyword evidence="2" id="KW-0349">Heme</keyword>
<gene>
    <name evidence="7" type="ORF">FB558_5190</name>
</gene>
<dbReference type="RefSeq" id="WP_142057615.1">
    <property type="nucleotide sequence ID" value="NZ_VFPA01000003.1"/>
</dbReference>
<comment type="caution">
    <text evidence="7">The sequence shown here is derived from an EMBL/GenBank/DDBJ whole genome shotgun (WGS) entry which is preliminary data.</text>
</comment>
<dbReference type="OrthoDB" id="142769at2"/>
<sequence>MPPEIDLADPAVLHDPFPAYDRAREAGPVARLLVPGFPMWAVTRHAEARAVLTDPRFALGPDSYALRPDVPERCRPYLRSMGELEGPQHTRLRRLVAPAFTARRAAAARPWIGRIVHALLDDLEHEAASGPVDLVTTVARPLPIEVICELVGVPAADRPRWREFGSVIATGNGAAFAEAVPGIVDGALEAVAARRAEPGDDLISELVRVQAEDGDRLSDTELVSLVWQLVLGGQTPANLVANAVEALLAHPAQLAALRADPALAPGAVEELMRWCGPQLLTIPRFPAEDVEVGGTRIPAGEPVTVAIAAANRDPRVFAGPDVLDLRRPAGPPGHLGFAHGAHFCLGAGIARAQTQVALTALLQRFPELALAGGARRAPDGGTWRLAELPVTL</sequence>
<protein>
    <submittedName>
        <fullName evidence="7">Cytochrome P450</fullName>
    </submittedName>
</protein>
<reference evidence="7 8" key="1">
    <citation type="submission" date="2019-06" db="EMBL/GenBank/DDBJ databases">
        <title>Sequencing the genomes of 1000 actinobacteria strains.</title>
        <authorList>
            <person name="Klenk H.-P."/>
        </authorList>
    </citation>
    <scope>NUCLEOTIDE SEQUENCE [LARGE SCALE GENOMIC DNA]</scope>
    <source>
        <strain evidence="7 8">DSM 45301</strain>
    </source>
</reference>
<proteinExistence type="inferred from homology"/>
<dbReference type="GO" id="GO:0036199">
    <property type="term" value="F:cholest-4-en-3-one 26-monooxygenase activity"/>
    <property type="evidence" value="ECO:0007669"/>
    <property type="project" value="TreeGrafter"/>
</dbReference>
<dbReference type="Pfam" id="PF00067">
    <property type="entry name" value="p450"/>
    <property type="match status" value="1"/>
</dbReference>
<dbReference type="Proteomes" id="UP000315677">
    <property type="component" value="Unassembled WGS sequence"/>
</dbReference>
<dbReference type="EMBL" id="VFPA01000003">
    <property type="protein sequence ID" value="TQM09431.1"/>
    <property type="molecule type" value="Genomic_DNA"/>
</dbReference>
<keyword evidence="6" id="KW-0503">Monooxygenase</keyword>
<dbReference type="FunFam" id="1.10.630.10:FF:000018">
    <property type="entry name" value="Cytochrome P450 monooxygenase"/>
    <property type="match status" value="1"/>
</dbReference>
<keyword evidence="4" id="KW-0560">Oxidoreductase</keyword>
<dbReference type="PANTHER" id="PTHR46696:SF4">
    <property type="entry name" value="BIOTIN BIOSYNTHESIS CYTOCHROME P450"/>
    <property type="match status" value="1"/>
</dbReference>
<dbReference type="AlphaFoldDB" id="A0A543DJD1"/>
<dbReference type="InterPro" id="IPR036396">
    <property type="entry name" value="Cyt_P450_sf"/>
</dbReference>
<evidence type="ECO:0000256" key="4">
    <source>
        <dbReference type="ARBA" id="ARBA00023002"/>
    </source>
</evidence>
<evidence type="ECO:0000256" key="2">
    <source>
        <dbReference type="ARBA" id="ARBA00022617"/>
    </source>
</evidence>